<dbReference type="Proteomes" id="UP000619078">
    <property type="component" value="Unassembled WGS sequence"/>
</dbReference>
<evidence type="ECO:0000313" key="1">
    <source>
        <dbReference type="EMBL" id="MBD1395108.1"/>
    </source>
</evidence>
<reference evidence="1" key="1">
    <citation type="submission" date="2020-09" db="EMBL/GenBank/DDBJ databases">
        <title>Novel species of Mucilaginibacter isolated from a glacier on the Tibetan Plateau.</title>
        <authorList>
            <person name="Liu Q."/>
            <person name="Xin Y.-H."/>
        </authorList>
    </citation>
    <scope>NUCLEOTIDE SEQUENCE</scope>
    <source>
        <strain evidence="1">ZB1P21</strain>
    </source>
</reference>
<protein>
    <submittedName>
        <fullName evidence="1">Uncharacterized protein</fullName>
    </submittedName>
</protein>
<dbReference type="EMBL" id="JACWMX010000009">
    <property type="protein sequence ID" value="MBD1395108.1"/>
    <property type="molecule type" value="Genomic_DNA"/>
</dbReference>
<dbReference type="RefSeq" id="WP_191165408.1">
    <property type="nucleotide sequence ID" value="NZ_JACWMX010000009.1"/>
</dbReference>
<keyword evidence="2" id="KW-1185">Reference proteome</keyword>
<accession>A0A926S3D6</accession>
<comment type="caution">
    <text evidence="1">The sequence shown here is derived from an EMBL/GenBank/DDBJ whole genome shotgun (WGS) entry which is preliminary data.</text>
</comment>
<sequence length="66" mass="7517">MKNSHSIVPQVIRNLIALLSVFKKIKSENIRHDFFVYKDKAILFKTEDAMIISQRKSKCLPAGKAG</sequence>
<dbReference type="AlphaFoldDB" id="A0A926S3D6"/>
<organism evidence="1 2">
    <name type="scientific">Mucilaginibacter glaciei</name>
    <dbReference type="NCBI Taxonomy" id="2772109"/>
    <lineage>
        <taxon>Bacteria</taxon>
        <taxon>Pseudomonadati</taxon>
        <taxon>Bacteroidota</taxon>
        <taxon>Sphingobacteriia</taxon>
        <taxon>Sphingobacteriales</taxon>
        <taxon>Sphingobacteriaceae</taxon>
        <taxon>Mucilaginibacter</taxon>
    </lineage>
</organism>
<gene>
    <name evidence="1" type="ORF">IDJ76_18535</name>
</gene>
<evidence type="ECO:0000313" key="2">
    <source>
        <dbReference type="Proteomes" id="UP000619078"/>
    </source>
</evidence>
<name>A0A926S3D6_9SPHI</name>
<proteinExistence type="predicted"/>